<dbReference type="InterPro" id="IPR052712">
    <property type="entry name" value="Acid_resist_chaperone_HdeD"/>
</dbReference>
<feature type="transmembrane region" description="Helical" evidence="1">
    <location>
        <begin position="160"/>
        <end position="180"/>
    </location>
</feature>
<gene>
    <name evidence="2" type="ORF">BJ981_003934</name>
</gene>
<feature type="transmembrane region" description="Helical" evidence="1">
    <location>
        <begin position="77"/>
        <end position="95"/>
    </location>
</feature>
<dbReference type="PANTHER" id="PTHR34989">
    <property type="entry name" value="PROTEIN HDED"/>
    <property type="match status" value="1"/>
</dbReference>
<organism evidence="2 3">
    <name type="scientific">Sphaerisporangium krabiense</name>
    <dbReference type="NCBI Taxonomy" id="763782"/>
    <lineage>
        <taxon>Bacteria</taxon>
        <taxon>Bacillati</taxon>
        <taxon>Actinomycetota</taxon>
        <taxon>Actinomycetes</taxon>
        <taxon>Streptosporangiales</taxon>
        <taxon>Streptosporangiaceae</taxon>
        <taxon>Sphaerisporangium</taxon>
    </lineage>
</organism>
<dbReference type="GO" id="GO:0005886">
    <property type="term" value="C:plasma membrane"/>
    <property type="evidence" value="ECO:0007669"/>
    <property type="project" value="TreeGrafter"/>
</dbReference>
<sequence length="199" mass="21270">MRDIGDHTVVGTRGRLAWWMLVVRGICAVVFGVLAIIWPLITLLTLVVLFGAFAVISGALTLGHAFRGDHPRESRTWMVVSGVLSILAGLIAWFWPAITALALLLLIAVYAVVIGVAEIVAAVRRRRAGDAEWSYLASGVLAVIFGILLFIWPATGALAVTWLIGLFAIVYGVALLVLAYRIRDVGPRGAEGSTAAHAM</sequence>
<dbReference type="AlphaFoldDB" id="A0A7W8Z6G5"/>
<feature type="transmembrane region" description="Helical" evidence="1">
    <location>
        <begin position="47"/>
        <end position="65"/>
    </location>
</feature>
<dbReference type="PANTHER" id="PTHR34989:SF1">
    <property type="entry name" value="PROTEIN HDED"/>
    <property type="match status" value="1"/>
</dbReference>
<feature type="transmembrane region" description="Helical" evidence="1">
    <location>
        <begin position="21"/>
        <end position="41"/>
    </location>
</feature>
<comment type="caution">
    <text evidence="2">The sequence shown here is derived from an EMBL/GenBank/DDBJ whole genome shotgun (WGS) entry which is preliminary data.</text>
</comment>
<keyword evidence="3" id="KW-1185">Reference proteome</keyword>
<dbReference type="Proteomes" id="UP000588112">
    <property type="component" value="Unassembled WGS sequence"/>
</dbReference>
<dbReference type="EMBL" id="JACHBR010000001">
    <property type="protein sequence ID" value="MBB5628235.1"/>
    <property type="molecule type" value="Genomic_DNA"/>
</dbReference>
<dbReference type="RefSeq" id="WP_184612786.1">
    <property type="nucleotide sequence ID" value="NZ_BOOS01000064.1"/>
</dbReference>
<dbReference type="Pfam" id="PF03729">
    <property type="entry name" value="DUF308"/>
    <property type="match status" value="2"/>
</dbReference>
<dbReference type="InterPro" id="IPR005325">
    <property type="entry name" value="DUF308_memb"/>
</dbReference>
<evidence type="ECO:0000313" key="3">
    <source>
        <dbReference type="Proteomes" id="UP000588112"/>
    </source>
</evidence>
<reference evidence="2 3" key="1">
    <citation type="submission" date="2020-08" db="EMBL/GenBank/DDBJ databases">
        <title>Sequencing the genomes of 1000 actinobacteria strains.</title>
        <authorList>
            <person name="Klenk H.-P."/>
        </authorList>
    </citation>
    <scope>NUCLEOTIDE SEQUENCE [LARGE SCALE GENOMIC DNA]</scope>
    <source>
        <strain evidence="2 3">DSM 45790</strain>
    </source>
</reference>
<accession>A0A7W8Z6G5</accession>
<evidence type="ECO:0000313" key="2">
    <source>
        <dbReference type="EMBL" id="MBB5628235.1"/>
    </source>
</evidence>
<evidence type="ECO:0000256" key="1">
    <source>
        <dbReference type="SAM" id="Phobius"/>
    </source>
</evidence>
<keyword evidence="1" id="KW-0812">Transmembrane</keyword>
<proteinExistence type="predicted"/>
<name>A0A7W8Z6G5_9ACTN</name>
<keyword evidence="1" id="KW-1133">Transmembrane helix</keyword>
<keyword evidence="1" id="KW-0472">Membrane</keyword>
<feature type="transmembrane region" description="Helical" evidence="1">
    <location>
        <begin position="135"/>
        <end position="154"/>
    </location>
</feature>
<feature type="transmembrane region" description="Helical" evidence="1">
    <location>
        <begin position="101"/>
        <end position="123"/>
    </location>
</feature>
<protein>
    <submittedName>
        <fullName evidence="2">Uncharacterized membrane protein HdeD (DUF308 family)</fullName>
    </submittedName>
</protein>